<dbReference type="AlphaFoldDB" id="A0A5B6WFP1"/>
<proteinExistence type="predicted"/>
<protein>
    <submittedName>
        <fullName evidence="2">Leucine-rich repeat-containing 33</fullName>
    </submittedName>
</protein>
<sequence>MDPDRSVVDDAESNAPAPTQGTVPAKSRPIACSQEGEAKQAFFQMMIRLDECGCSTTSIPQVPLVLQVSDPIRLNKPPMDKIRKYGAEEF</sequence>
<dbReference type="OrthoDB" id="1743623at2759"/>
<dbReference type="Proteomes" id="UP000325315">
    <property type="component" value="Unassembled WGS sequence"/>
</dbReference>
<gene>
    <name evidence="2" type="ORF">EPI10_021098</name>
</gene>
<evidence type="ECO:0000313" key="2">
    <source>
        <dbReference type="EMBL" id="KAA3480681.1"/>
    </source>
</evidence>
<keyword evidence="3" id="KW-1185">Reference proteome</keyword>
<comment type="caution">
    <text evidence="2">The sequence shown here is derived from an EMBL/GenBank/DDBJ whole genome shotgun (WGS) entry which is preliminary data.</text>
</comment>
<evidence type="ECO:0000313" key="3">
    <source>
        <dbReference type="Proteomes" id="UP000325315"/>
    </source>
</evidence>
<feature type="region of interest" description="Disordered" evidence="1">
    <location>
        <begin position="1"/>
        <end position="28"/>
    </location>
</feature>
<reference evidence="2" key="1">
    <citation type="submission" date="2019-08" db="EMBL/GenBank/DDBJ databases">
        <authorList>
            <person name="Liu F."/>
        </authorList>
    </citation>
    <scope>NUCLEOTIDE SEQUENCE [LARGE SCALE GENOMIC DNA]</scope>
    <source>
        <strain evidence="2">PA1801</strain>
        <tissue evidence="2">Leaf</tissue>
    </source>
</reference>
<evidence type="ECO:0000256" key="1">
    <source>
        <dbReference type="SAM" id="MobiDB-lite"/>
    </source>
</evidence>
<name>A0A5B6WFP1_9ROSI</name>
<dbReference type="EMBL" id="SMMG02000003">
    <property type="protein sequence ID" value="KAA3480681.1"/>
    <property type="molecule type" value="Genomic_DNA"/>
</dbReference>
<accession>A0A5B6WFP1</accession>
<organism evidence="2 3">
    <name type="scientific">Gossypium australe</name>
    <dbReference type="NCBI Taxonomy" id="47621"/>
    <lineage>
        <taxon>Eukaryota</taxon>
        <taxon>Viridiplantae</taxon>
        <taxon>Streptophyta</taxon>
        <taxon>Embryophyta</taxon>
        <taxon>Tracheophyta</taxon>
        <taxon>Spermatophyta</taxon>
        <taxon>Magnoliopsida</taxon>
        <taxon>eudicotyledons</taxon>
        <taxon>Gunneridae</taxon>
        <taxon>Pentapetalae</taxon>
        <taxon>rosids</taxon>
        <taxon>malvids</taxon>
        <taxon>Malvales</taxon>
        <taxon>Malvaceae</taxon>
        <taxon>Malvoideae</taxon>
        <taxon>Gossypium</taxon>
    </lineage>
</organism>